<evidence type="ECO:0008006" key="10">
    <source>
        <dbReference type="Google" id="ProtNLM"/>
    </source>
</evidence>
<comment type="similarity">
    <text evidence="2">Belongs to the cytochrome P450 family.</text>
</comment>
<name>A0A2S0QA80_NODSP</name>
<dbReference type="PANTHER" id="PTHR24286:SF24">
    <property type="entry name" value="LANOSTEROL 14-ALPHA DEMETHYLASE"/>
    <property type="match status" value="1"/>
</dbReference>
<evidence type="ECO:0000256" key="4">
    <source>
        <dbReference type="ARBA" id="ARBA00022723"/>
    </source>
</evidence>
<dbReference type="GO" id="GO:0005506">
    <property type="term" value="F:iron ion binding"/>
    <property type="evidence" value="ECO:0007669"/>
    <property type="project" value="InterPro"/>
</dbReference>
<keyword evidence="4" id="KW-0479">Metal-binding</keyword>
<reference evidence="8 9" key="1">
    <citation type="submission" date="2017-03" db="EMBL/GenBank/DDBJ databases">
        <title>Comparative genomics of the toxic Baltic Sea cyanobacteria Nodularia spumigena UHCC 0039 and its response on varying salinity.</title>
        <authorList>
            <person name="Teikari J.E."/>
        </authorList>
    </citation>
    <scope>NUCLEOTIDE SEQUENCE [LARGE SCALE GENOMIC DNA]</scope>
    <source>
        <strain evidence="8 9">UHCC 0039</strain>
    </source>
</reference>
<dbReference type="Pfam" id="PF00067">
    <property type="entry name" value="p450"/>
    <property type="match status" value="1"/>
</dbReference>
<organism evidence="8 9">
    <name type="scientific">Nodularia spumigena UHCC 0039</name>
    <dbReference type="NCBI Taxonomy" id="1914872"/>
    <lineage>
        <taxon>Bacteria</taxon>
        <taxon>Bacillati</taxon>
        <taxon>Cyanobacteriota</taxon>
        <taxon>Cyanophyceae</taxon>
        <taxon>Nostocales</taxon>
        <taxon>Nodulariaceae</taxon>
        <taxon>Nodularia</taxon>
    </lineage>
</organism>
<dbReference type="Proteomes" id="UP000244056">
    <property type="component" value="Chromosome"/>
</dbReference>
<keyword evidence="6" id="KW-0408">Iron</keyword>
<evidence type="ECO:0000313" key="9">
    <source>
        <dbReference type="Proteomes" id="UP000244056"/>
    </source>
</evidence>
<dbReference type="GO" id="GO:0016705">
    <property type="term" value="F:oxidoreductase activity, acting on paired donors, with incorporation or reduction of molecular oxygen"/>
    <property type="evidence" value="ECO:0007669"/>
    <property type="project" value="InterPro"/>
</dbReference>
<dbReference type="RefSeq" id="WP_017804223.1">
    <property type="nucleotide sequence ID" value="NZ_CP020114.1"/>
</dbReference>
<evidence type="ECO:0000256" key="2">
    <source>
        <dbReference type="ARBA" id="ARBA00010617"/>
    </source>
</evidence>
<comment type="cofactor">
    <cofactor evidence="1">
        <name>heme</name>
        <dbReference type="ChEBI" id="CHEBI:30413"/>
    </cofactor>
</comment>
<dbReference type="KEGG" id="nsp:BMF81_03730"/>
<keyword evidence="3" id="KW-0349">Heme</keyword>
<sequence length="459" mass="51607">MCLLKLNPQVKIMAIPEIAKNHQRQILLSRLLAKFGYNTKIGKLLRLIAYYSEAVVMLNAWKEFLYTRKKHIGDKYFAVDQAIMHSTHSQVQELMQVEPQLRGNDLGIIRILAPSYLLNNPLSLGMNGNEHTGVRALFLHALPNPSVEVDLLGDLVNQRLLKAAQQGQIHIGNDLPQMMLWILHQVVFQISLSDKEITASNTYIKSLPLASLPNFISKYLLSFRTAPSIKHRQSLIKKYKQSPRWASYLEIAAQYQLNEHQIANSLFDMIHIAGTAGTSALLGSVIGVLCLDSTLRTEVISEVNTVWNGQGTPNASALEQSTLLNKVILETARLYPPVRFVSQLSTESGEVEIGEQRCPFQKGTRLLGSIFTANRDANRYTNPDDFDVTRDFSDILSWNSKGHERACPGRGLSIGLIKIFCLYLFQNYQWESSTPVKWDFAKVTAVTPNDLVLQGFAQK</sequence>
<evidence type="ECO:0000256" key="6">
    <source>
        <dbReference type="ARBA" id="ARBA00023004"/>
    </source>
</evidence>
<dbReference type="PANTHER" id="PTHR24286">
    <property type="entry name" value="CYTOCHROME P450 26"/>
    <property type="match status" value="1"/>
</dbReference>
<proteinExistence type="inferred from homology"/>
<accession>A0A2S0QA80</accession>
<dbReference type="InterPro" id="IPR001128">
    <property type="entry name" value="Cyt_P450"/>
</dbReference>
<evidence type="ECO:0000256" key="5">
    <source>
        <dbReference type="ARBA" id="ARBA00023002"/>
    </source>
</evidence>
<dbReference type="InterPro" id="IPR036396">
    <property type="entry name" value="Cyt_P450_sf"/>
</dbReference>
<evidence type="ECO:0000313" key="8">
    <source>
        <dbReference type="EMBL" id="AVZ31230.1"/>
    </source>
</evidence>
<keyword evidence="7" id="KW-0503">Monooxygenase</keyword>
<dbReference type="GO" id="GO:0016125">
    <property type="term" value="P:sterol metabolic process"/>
    <property type="evidence" value="ECO:0007669"/>
    <property type="project" value="TreeGrafter"/>
</dbReference>
<dbReference type="AlphaFoldDB" id="A0A2S0QA80"/>
<dbReference type="SUPFAM" id="SSF48264">
    <property type="entry name" value="Cytochrome P450"/>
    <property type="match status" value="1"/>
</dbReference>
<gene>
    <name evidence="8" type="ORF">BMF81_03730</name>
</gene>
<dbReference type="GO" id="GO:0020037">
    <property type="term" value="F:heme binding"/>
    <property type="evidence" value="ECO:0007669"/>
    <property type="project" value="InterPro"/>
</dbReference>
<dbReference type="GO" id="GO:0004497">
    <property type="term" value="F:monooxygenase activity"/>
    <property type="evidence" value="ECO:0007669"/>
    <property type="project" value="UniProtKB-KW"/>
</dbReference>
<dbReference type="GeneID" id="78018973"/>
<keyword evidence="5" id="KW-0560">Oxidoreductase</keyword>
<protein>
    <recommendedName>
        <fullName evidence="10">Cytochrome P450</fullName>
    </recommendedName>
</protein>
<evidence type="ECO:0000256" key="7">
    <source>
        <dbReference type="ARBA" id="ARBA00023033"/>
    </source>
</evidence>
<dbReference type="Gene3D" id="1.10.630.10">
    <property type="entry name" value="Cytochrome P450"/>
    <property type="match status" value="1"/>
</dbReference>
<evidence type="ECO:0000256" key="1">
    <source>
        <dbReference type="ARBA" id="ARBA00001971"/>
    </source>
</evidence>
<evidence type="ECO:0000256" key="3">
    <source>
        <dbReference type="ARBA" id="ARBA00022617"/>
    </source>
</evidence>
<dbReference type="EMBL" id="CP020114">
    <property type="protein sequence ID" value="AVZ31230.1"/>
    <property type="molecule type" value="Genomic_DNA"/>
</dbReference>